<dbReference type="GO" id="GO:0047545">
    <property type="term" value="F:(S)-2-hydroxyglutarate dehydrogenase activity"/>
    <property type="evidence" value="ECO:0007669"/>
    <property type="project" value="UniProtKB-ARBA"/>
</dbReference>
<dbReference type="EMBL" id="LTDM01000013">
    <property type="protein sequence ID" value="OLS02974.1"/>
    <property type="molecule type" value="Genomic_DNA"/>
</dbReference>
<feature type="domain" description="D-isomer specific 2-hydroxyacid dehydrogenase NAD-binding" evidence="6">
    <location>
        <begin position="106"/>
        <end position="274"/>
    </location>
</feature>
<dbReference type="Gene3D" id="3.40.50.720">
    <property type="entry name" value="NAD(P)-binding Rossmann-like Domain"/>
    <property type="match status" value="2"/>
</dbReference>
<dbReference type="PANTHER" id="PTHR43761">
    <property type="entry name" value="D-ISOMER SPECIFIC 2-HYDROXYACID DEHYDROGENASE FAMILY PROTEIN (AFU_ORTHOLOGUE AFUA_1G13630)"/>
    <property type="match status" value="1"/>
</dbReference>
<evidence type="ECO:0000313" key="8">
    <source>
        <dbReference type="Proteomes" id="UP000186112"/>
    </source>
</evidence>
<dbReference type="InterPro" id="IPR029753">
    <property type="entry name" value="D-isomer_DH_CS"/>
</dbReference>
<dbReference type="GO" id="GO:0016618">
    <property type="term" value="F:hydroxypyruvate reductase [NAD(P)H] activity"/>
    <property type="evidence" value="ECO:0007669"/>
    <property type="project" value="UniProtKB-EC"/>
</dbReference>
<dbReference type="Proteomes" id="UP000186112">
    <property type="component" value="Unassembled WGS sequence"/>
</dbReference>
<dbReference type="OrthoDB" id="9805416at2"/>
<dbReference type="Pfam" id="PF00389">
    <property type="entry name" value="2-Hacid_dh"/>
    <property type="match status" value="1"/>
</dbReference>
<evidence type="ECO:0000256" key="1">
    <source>
        <dbReference type="ARBA" id="ARBA00005854"/>
    </source>
</evidence>
<dbReference type="InterPro" id="IPR050418">
    <property type="entry name" value="D-iso_2-hydroxyacid_DH_PdxB"/>
</dbReference>
<dbReference type="InterPro" id="IPR006140">
    <property type="entry name" value="D-isomer_DH_NAD-bd"/>
</dbReference>
<keyword evidence="3" id="KW-0520">NAD</keyword>
<evidence type="ECO:0000259" key="6">
    <source>
        <dbReference type="Pfam" id="PF02826"/>
    </source>
</evidence>
<protein>
    <submittedName>
        <fullName evidence="7">Hydroxypyruvate reductase</fullName>
        <ecNumber evidence="7">1.1.1.81</ecNumber>
    </submittedName>
</protein>
<dbReference type="PROSITE" id="PS00671">
    <property type="entry name" value="D_2_HYDROXYACID_DH_3"/>
    <property type="match status" value="1"/>
</dbReference>
<evidence type="ECO:0000256" key="4">
    <source>
        <dbReference type="RuleBase" id="RU003719"/>
    </source>
</evidence>
<evidence type="ECO:0000313" key="7">
    <source>
        <dbReference type="EMBL" id="OLS02974.1"/>
    </source>
</evidence>
<dbReference type="EC" id="1.1.1.81" evidence="7"/>
<dbReference type="Pfam" id="PF02826">
    <property type="entry name" value="2-Hacid_dh_C"/>
    <property type="match status" value="1"/>
</dbReference>
<sequence length="304" mass="33485">MKVLANDGLDKNAVERLEKDGIYVDTTHYEKDQLFNIIKDFDCLIVRSATKANKEFIDAAKGTKLKLIIRAGVGLDNIDVEYATNNGITVTNTPNSSSNSVAELVLGHMICLARYITISNITLREGKWNKKAYTGVELSGKTFGIIGFGRIGKALANKATALGMNVIFYDKYYKNDEKYEYLPFNEVLRRSDFISLHVPGIDKPLIGKNEFELMKDGVFLINAARGGVIDETALLNALNTDKVAGAGIDVFMEEPTPNAELCNHPKVSVTPHIGAATAEAQMRIGEEIIDIVMDFDSRLNTMVV</sequence>
<organism evidence="7 8">
    <name type="scientific">Tissierella creatinophila DSM 6911</name>
    <dbReference type="NCBI Taxonomy" id="1123403"/>
    <lineage>
        <taxon>Bacteria</taxon>
        <taxon>Bacillati</taxon>
        <taxon>Bacillota</taxon>
        <taxon>Tissierellia</taxon>
        <taxon>Tissierellales</taxon>
        <taxon>Tissierellaceae</taxon>
        <taxon>Tissierella</taxon>
    </lineage>
</organism>
<dbReference type="CDD" id="cd05303">
    <property type="entry name" value="PGDH_2"/>
    <property type="match status" value="1"/>
</dbReference>
<proteinExistence type="inferred from homology"/>
<dbReference type="InterPro" id="IPR006139">
    <property type="entry name" value="D-isomer_2_OHA_DH_cat_dom"/>
</dbReference>
<name>A0A1U7M6L9_TISCR</name>
<evidence type="ECO:0000256" key="3">
    <source>
        <dbReference type="ARBA" id="ARBA00023027"/>
    </source>
</evidence>
<keyword evidence="8" id="KW-1185">Reference proteome</keyword>
<evidence type="ECO:0000259" key="5">
    <source>
        <dbReference type="Pfam" id="PF00389"/>
    </source>
</evidence>
<gene>
    <name evidence="7" type="ORF">TICRE_10310</name>
</gene>
<comment type="caution">
    <text evidence="7">The sequence shown here is derived from an EMBL/GenBank/DDBJ whole genome shotgun (WGS) entry which is preliminary data.</text>
</comment>
<dbReference type="GO" id="GO:0051287">
    <property type="term" value="F:NAD binding"/>
    <property type="evidence" value="ECO:0007669"/>
    <property type="project" value="InterPro"/>
</dbReference>
<dbReference type="GO" id="GO:0006564">
    <property type="term" value="P:L-serine biosynthetic process"/>
    <property type="evidence" value="ECO:0007669"/>
    <property type="project" value="UniProtKB-ARBA"/>
</dbReference>
<dbReference type="FunFam" id="3.40.50.720:FF:000041">
    <property type="entry name" value="D-3-phosphoglycerate dehydrogenase"/>
    <property type="match status" value="1"/>
</dbReference>
<keyword evidence="7" id="KW-0670">Pyruvate</keyword>
<feature type="domain" description="D-isomer specific 2-hydroxyacid dehydrogenase catalytic" evidence="5">
    <location>
        <begin position="6"/>
        <end position="295"/>
    </location>
</feature>
<keyword evidence="2 4" id="KW-0560">Oxidoreductase</keyword>
<dbReference type="GO" id="GO:0004617">
    <property type="term" value="F:phosphoglycerate dehydrogenase activity"/>
    <property type="evidence" value="ECO:0007669"/>
    <property type="project" value="UniProtKB-ARBA"/>
</dbReference>
<dbReference type="AlphaFoldDB" id="A0A1U7M6L9"/>
<dbReference type="RefSeq" id="WP_075725839.1">
    <property type="nucleotide sequence ID" value="NZ_LTDM01000013.1"/>
</dbReference>
<dbReference type="SUPFAM" id="SSF51735">
    <property type="entry name" value="NAD(P)-binding Rossmann-fold domains"/>
    <property type="match status" value="1"/>
</dbReference>
<reference evidence="7 8" key="1">
    <citation type="submission" date="2016-02" db="EMBL/GenBank/DDBJ databases">
        <title>Genome sequence of Tissierella creatinophila DSM 6911.</title>
        <authorList>
            <person name="Poehlein A."/>
            <person name="Daniel R."/>
        </authorList>
    </citation>
    <scope>NUCLEOTIDE SEQUENCE [LARGE SCALE GENOMIC DNA]</scope>
    <source>
        <strain evidence="7 8">DSM 6911</strain>
    </source>
</reference>
<accession>A0A1U7M6L9</accession>
<evidence type="ECO:0000256" key="2">
    <source>
        <dbReference type="ARBA" id="ARBA00023002"/>
    </source>
</evidence>
<comment type="similarity">
    <text evidence="1 4">Belongs to the D-isomer specific 2-hydroxyacid dehydrogenase family.</text>
</comment>
<dbReference type="PANTHER" id="PTHR43761:SF1">
    <property type="entry name" value="D-ISOMER SPECIFIC 2-HYDROXYACID DEHYDROGENASE CATALYTIC DOMAIN-CONTAINING PROTEIN-RELATED"/>
    <property type="match status" value="1"/>
</dbReference>
<dbReference type="SUPFAM" id="SSF52283">
    <property type="entry name" value="Formate/glycerate dehydrogenase catalytic domain-like"/>
    <property type="match status" value="1"/>
</dbReference>
<dbReference type="InterPro" id="IPR036291">
    <property type="entry name" value="NAD(P)-bd_dom_sf"/>
</dbReference>